<name>A0A6J4RWS2_9ACTN</name>
<reference evidence="1" key="1">
    <citation type="submission" date="2020-02" db="EMBL/GenBank/DDBJ databases">
        <authorList>
            <person name="Meier V. D."/>
        </authorList>
    </citation>
    <scope>NUCLEOTIDE SEQUENCE</scope>
    <source>
        <strain evidence="1">AVDCRST_MAG17</strain>
    </source>
</reference>
<dbReference type="SUPFAM" id="SSF47240">
    <property type="entry name" value="Ferritin-like"/>
    <property type="match status" value="1"/>
</dbReference>
<proteinExistence type="predicted"/>
<dbReference type="EMBL" id="CADCVV010000021">
    <property type="protein sequence ID" value="CAA9483715.1"/>
    <property type="molecule type" value="Genomic_DNA"/>
</dbReference>
<protein>
    <recommendedName>
        <fullName evidence="2">Ferritin-like domain-containing protein</fullName>
    </recommendedName>
</protein>
<dbReference type="AlphaFoldDB" id="A0A6J4RWS2"/>
<dbReference type="Gene3D" id="1.20.1260.10">
    <property type="match status" value="1"/>
</dbReference>
<dbReference type="InterPro" id="IPR012347">
    <property type="entry name" value="Ferritin-like"/>
</dbReference>
<gene>
    <name evidence="1" type="ORF">AVDCRST_MAG17-326</name>
</gene>
<organism evidence="1">
    <name type="scientific">uncultured Solirubrobacterales bacterium</name>
    <dbReference type="NCBI Taxonomy" id="768556"/>
    <lineage>
        <taxon>Bacteria</taxon>
        <taxon>Bacillati</taxon>
        <taxon>Actinomycetota</taxon>
        <taxon>Thermoleophilia</taxon>
        <taxon>Solirubrobacterales</taxon>
        <taxon>environmental samples</taxon>
    </lineage>
</organism>
<dbReference type="CDD" id="cd00657">
    <property type="entry name" value="Ferritin_like"/>
    <property type="match status" value="1"/>
</dbReference>
<evidence type="ECO:0008006" key="2">
    <source>
        <dbReference type="Google" id="ProtNLM"/>
    </source>
</evidence>
<dbReference type="Pfam" id="PF13668">
    <property type="entry name" value="Ferritin_2"/>
    <property type="match status" value="1"/>
</dbReference>
<evidence type="ECO:0000313" key="1">
    <source>
        <dbReference type="EMBL" id="CAA9483715.1"/>
    </source>
</evidence>
<accession>A0A6J4RWS2</accession>
<sequence>MDTGDPAAAGTDSGDRGALARLVDDPSSRKQFLRMLGGAGAAGAFATLVAACGEQDTPIGITQRDPGTVPAFGPGDVGIVNYALTLEYLEQDFYEQVRKSGEVRSRALKTLIDEVYKNETEHVAALEKTAEQMGRPVVRPKVNFDSVLEGGQPRILSESAKIENLGASAYLGQAERISDKMVLAAALSIHTVEARHAAAFNKMAGNGFSGEGTLIGTIPDGPFAKPKTMQEVLKEAKKFLPEGIPELESPGAAS</sequence>
<dbReference type="InterPro" id="IPR009078">
    <property type="entry name" value="Ferritin-like_SF"/>
</dbReference>